<protein>
    <recommendedName>
        <fullName evidence="3">Polyketide cyclase / dehydrase and lipid transport</fullName>
    </recommendedName>
</protein>
<comment type="caution">
    <text evidence="1">The sequence shown here is derived from an EMBL/GenBank/DDBJ whole genome shotgun (WGS) entry which is preliminary data.</text>
</comment>
<dbReference type="CDD" id="cd07818">
    <property type="entry name" value="SRPBCC_1"/>
    <property type="match status" value="1"/>
</dbReference>
<reference evidence="2" key="1">
    <citation type="journal article" date="2019" name="Int. J. Syst. Evol. Microbiol.">
        <title>The Global Catalogue of Microorganisms (GCM) 10K type strain sequencing project: providing services to taxonomists for standard genome sequencing and annotation.</title>
        <authorList>
            <consortium name="The Broad Institute Genomics Platform"/>
            <consortium name="The Broad Institute Genome Sequencing Center for Infectious Disease"/>
            <person name="Wu L."/>
            <person name="Ma J."/>
        </authorList>
    </citation>
    <scope>NUCLEOTIDE SEQUENCE [LARGE SCALE GENOMIC DNA]</scope>
    <source>
        <strain evidence="2">CGMCC 1.7656</strain>
    </source>
</reference>
<evidence type="ECO:0000313" key="1">
    <source>
        <dbReference type="EMBL" id="GGP05417.1"/>
    </source>
</evidence>
<dbReference type="InterPro" id="IPR019587">
    <property type="entry name" value="Polyketide_cyclase/dehydratase"/>
</dbReference>
<organism evidence="1 2">
    <name type="scientific">Cloacibacterium rupense</name>
    <dbReference type="NCBI Taxonomy" id="517423"/>
    <lineage>
        <taxon>Bacteria</taxon>
        <taxon>Pseudomonadati</taxon>
        <taxon>Bacteroidota</taxon>
        <taxon>Flavobacteriia</taxon>
        <taxon>Flavobacteriales</taxon>
        <taxon>Weeksellaceae</taxon>
    </lineage>
</organism>
<dbReference type="Proteomes" id="UP000620064">
    <property type="component" value="Unassembled WGS sequence"/>
</dbReference>
<evidence type="ECO:0008006" key="3">
    <source>
        <dbReference type="Google" id="ProtNLM"/>
    </source>
</evidence>
<dbReference type="SUPFAM" id="SSF55961">
    <property type="entry name" value="Bet v1-like"/>
    <property type="match status" value="1"/>
</dbReference>
<sequence>MFTFSEKYHYEKSIVINAPVEKVWQHANSMEKINEWNPWMKLDPNMKKEYSGVSGQLGDEFFWDSKQDDAGSGRQKIVEIIPAKKVKSQITFYRPSPGDAVAEIVLMPEGNSTKVTWSLDSEMKRPSNIMKPMFDYFMKKSYTEGLDELKKLSEK</sequence>
<keyword evidence="2" id="KW-1185">Reference proteome</keyword>
<dbReference type="InterPro" id="IPR023393">
    <property type="entry name" value="START-like_dom_sf"/>
</dbReference>
<name>A0ABQ2NM65_9FLAO</name>
<dbReference type="Pfam" id="PF10604">
    <property type="entry name" value="Polyketide_cyc2"/>
    <property type="match status" value="1"/>
</dbReference>
<gene>
    <name evidence="1" type="ORF">GCM10010992_21420</name>
</gene>
<evidence type="ECO:0000313" key="2">
    <source>
        <dbReference type="Proteomes" id="UP000620064"/>
    </source>
</evidence>
<dbReference type="Gene3D" id="3.30.530.20">
    <property type="match status" value="1"/>
</dbReference>
<accession>A0ABQ2NM65</accession>
<proteinExistence type="predicted"/>
<dbReference type="EMBL" id="BMLV01000005">
    <property type="protein sequence ID" value="GGP05417.1"/>
    <property type="molecule type" value="Genomic_DNA"/>
</dbReference>